<accession>A0A3E4ZHM1</accession>
<dbReference type="GO" id="GO:0006043">
    <property type="term" value="P:glucosamine catabolic process"/>
    <property type="evidence" value="ECO:0007669"/>
    <property type="project" value="TreeGrafter"/>
</dbReference>
<proteinExistence type="predicted"/>
<dbReference type="GO" id="GO:0042802">
    <property type="term" value="F:identical protein binding"/>
    <property type="evidence" value="ECO:0007669"/>
    <property type="project" value="TreeGrafter"/>
</dbReference>
<reference evidence="1 2" key="1">
    <citation type="submission" date="2018-08" db="EMBL/GenBank/DDBJ databases">
        <title>A genome reference for cultivated species of the human gut microbiota.</title>
        <authorList>
            <person name="Zou Y."/>
            <person name="Xue W."/>
            <person name="Luo G."/>
        </authorList>
    </citation>
    <scope>NUCLEOTIDE SEQUENCE [LARGE SCALE GENOMIC DNA]</scope>
    <source>
        <strain evidence="1 2">AM34-17</strain>
    </source>
</reference>
<sequence length="256" mass="28861">MELVKDELKIKIFDTRERMGRAAADDVAFCIKKLLAQKECINMIFAAAPSQNDFLEALIDDKTIEWEHINAFHMDEYIGLESNALQGFGNFLKERIFDKVPFKSKFYINGQSDNLQEECERYAGLLDSYPADIVCLGIGENGHIAFNDPHVARFNDSERVKIVSLDNKCRMQQVHDGCFSTLERVPMSAFTLTIPALIAAKYMFCIVPSKTKNIAVFNTINGPISESCPASILRKKENAILYLDSDSSELLNKSVN</sequence>
<dbReference type="InterPro" id="IPR006148">
    <property type="entry name" value="Glc/Gal-6P_isomerase"/>
</dbReference>
<dbReference type="GO" id="GO:0005975">
    <property type="term" value="P:carbohydrate metabolic process"/>
    <property type="evidence" value="ECO:0007669"/>
    <property type="project" value="InterPro"/>
</dbReference>
<dbReference type="GO" id="GO:0006046">
    <property type="term" value="P:N-acetylglucosamine catabolic process"/>
    <property type="evidence" value="ECO:0007669"/>
    <property type="project" value="TreeGrafter"/>
</dbReference>
<dbReference type="RefSeq" id="WP_046451520.1">
    <property type="nucleotide sequence ID" value="NZ_BAABZJ010000001.1"/>
</dbReference>
<gene>
    <name evidence="1" type="ORF">DW828_02250</name>
</gene>
<dbReference type="Pfam" id="PF01182">
    <property type="entry name" value="Glucosamine_iso"/>
    <property type="match status" value="1"/>
</dbReference>
<dbReference type="CDD" id="cd01399">
    <property type="entry name" value="GlcN6P_deaminase"/>
    <property type="match status" value="1"/>
</dbReference>
<dbReference type="AlphaFoldDB" id="A0A3E4ZHM1"/>
<dbReference type="SUPFAM" id="SSF100950">
    <property type="entry name" value="NagB/RpiA/CoA transferase-like"/>
    <property type="match status" value="1"/>
</dbReference>
<dbReference type="Proteomes" id="UP000286260">
    <property type="component" value="Unassembled WGS sequence"/>
</dbReference>
<comment type="caution">
    <text evidence="1">The sequence shown here is derived from an EMBL/GenBank/DDBJ whole genome shotgun (WGS) entry which is preliminary data.</text>
</comment>
<organism evidence="1 2">
    <name type="scientific">Parabacteroides merdae</name>
    <dbReference type="NCBI Taxonomy" id="46503"/>
    <lineage>
        <taxon>Bacteria</taxon>
        <taxon>Pseudomonadati</taxon>
        <taxon>Bacteroidota</taxon>
        <taxon>Bacteroidia</taxon>
        <taxon>Bacteroidales</taxon>
        <taxon>Tannerellaceae</taxon>
        <taxon>Parabacteroides</taxon>
    </lineage>
</organism>
<dbReference type="InterPro" id="IPR004547">
    <property type="entry name" value="Glucosamine6P_isomerase"/>
</dbReference>
<dbReference type="GO" id="GO:0019262">
    <property type="term" value="P:N-acetylneuraminate catabolic process"/>
    <property type="evidence" value="ECO:0007669"/>
    <property type="project" value="TreeGrafter"/>
</dbReference>
<dbReference type="GO" id="GO:0005737">
    <property type="term" value="C:cytoplasm"/>
    <property type="evidence" value="ECO:0007669"/>
    <property type="project" value="TreeGrafter"/>
</dbReference>
<dbReference type="PANTHER" id="PTHR11280">
    <property type="entry name" value="GLUCOSAMINE-6-PHOSPHATE ISOMERASE"/>
    <property type="match status" value="1"/>
</dbReference>
<dbReference type="GO" id="GO:0004342">
    <property type="term" value="F:glucosamine-6-phosphate deaminase activity"/>
    <property type="evidence" value="ECO:0007669"/>
    <property type="project" value="InterPro"/>
</dbReference>
<name>A0A3E4ZHM1_9BACT</name>
<protein>
    <submittedName>
        <fullName evidence="1">Glucosamine-6-phosphate deaminase</fullName>
    </submittedName>
</protein>
<dbReference type="PANTHER" id="PTHR11280:SF6">
    <property type="entry name" value="GLUCOSAMINE-6-PHOSPHATE ISOMERASE NAGB"/>
    <property type="match status" value="1"/>
</dbReference>
<evidence type="ECO:0000313" key="2">
    <source>
        <dbReference type="Proteomes" id="UP000286260"/>
    </source>
</evidence>
<evidence type="ECO:0000313" key="1">
    <source>
        <dbReference type="EMBL" id="RHC89397.1"/>
    </source>
</evidence>
<dbReference type="InterPro" id="IPR037171">
    <property type="entry name" value="NagB/RpiA_transferase-like"/>
</dbReference>
<dbReference type="EMBL" id="QSII01000002">
    <property type="protein sequence ID" value="RHC89397.1"/>
    <property type="molecule type" value="Genomic_DNA"/>
</dbReference>
<dbReference type="Gene3D" id="3.40.50.1360">
    <property type="match status" value="1"/>
</dbReference>